<evidence type="ECO:0000256" key="4">
    <source>
        <dbReference type="ARBA" id="ARBA00022989"/>
    </source>
</evidence>
<dbReference type="PANTHER" id="PTHR23504">
    <property type="entry name" value="MAJOR FACILITATOR SUPERFAMILY DOMAIN-CONTAINING PROTEIN 10"/>
    <property type="match status" value="1"/>
</dbReference>
<sequence length="452" mass="48557">MGSISRLSHLFMTVFLHNFSTYMVIPAITDVTMSALCPGQDECSIAIYLTGFQQVVIGLGTLVMMPLVGNLSDKYGRKALITLPMTLAITPLAILAYSRTRNFFYFYFVLKTLTAMVCEGSVHCLALAYVADNIPEGQRVSAFGILTGIGSASFVCGTLATHFLSTSSTFQVAATVAILGLVYMRIFLPESIIDSSVSTQPLLVKEAEVDATCSNSDAPAKIQVIRPMPSLGDMLSLLKTSPAFSQAAIVAFFNNLGDVGLHTSLMYYLKASFHFNKDQFADLMLIAGIAGTISQFLLMPILGPALGEEKLLSIGLLFSCTHMFLYAISWCYWVPYAAAMFSILMVFSSPCLNRLCSDVQIRSIASKQVGPSEQGKAQGCISGIMSIANVISPLAFTPLTALFLSDAAPFHFPGFSIMCAGFASTIAFLQSTMIRAEPNSLHKASSCGSLEA</sequence>
<dbReference type="InterPro" id="IPR020846">
    <property type="entry name" value="MFS_dom"/>
</dbReference>
<evidence type="ECO:0000256" key="5">
    <source>
        <dbReference type="ARBA" id="ARBA00023136"/>
    </source>
</evidence>
<evidence type="ECO:0000313" key="8">
    <source>
        <dbReference type="EMBL" id="KAK6939286.1"/>
    </source>
</evidence>
<dbReference type="Pfam" id="PF07690">
    <property type="entry name" value="MFS_1"/>
    <property type="match status" value="1"/>
</dbReference>
<protein>
    <submittedName>
        <fullName evidence="8">Major facilitator superfamily</fullName>
    </submittedName>
</protein>
<organism evidence="8 9">
    <name type="scientific">Dillenia turbinata</name>
    <dbReference type="NCBI Taxonomy" id="194707"/>
    <lineage>
        <taxon>Eukaryota</taxon>
        <taxon>Viridiplantae</taxon>
        <taxon>Streptophyta</taxon>
        <taxon>Embryophyta</taxon>
        <taxon>Tracheophyta</taxon>
        <taxon>Spermatophyta</taxon>
        <taxon>Magnoliopsida</taxon>
        <taxon>eudicotyledons</taxon>
        <taxon>Gunneridae</taxon>
        <taxon>Pentapetalae</taxon>
        <taxon>Dilleniales</taxon>
        <taxon>Dilleniaceae</taxon>
        <taxon>Dillenia</taxon>
    </lineage>
</organism>
<feature type="transmembrane region" description="Helical" evidence="6">
    <location>
        <begin position="280"/>
        <end position="299"/>
    </location>
</feature>
<dbReference type="PANTHER" id="PTHR23504:SF1">
    <property type="entry name" value="GH21943P-RELATED"/>
    <property type="match status" value="1"/>
</dbReference>
<dbReference type="EMBL" id="JBAMMX010000005">
    <property type="protein sequence ID" value="KAK6939286.1"/>
    <property type="molecule type" value="Genomic_DNA"/>
</dbReference>
<feature type="transmembrane region" description="Helical" evidence="6">
    <location>
        <begin position="377"/>
        <end position="404"/>
    </location>
</feature>
<dbReference type="PROSITE" id="PS50850">
    <property type="entry name" value="MFS"/>
    <property type="match status" value="1"/>
</dbReference>
<dbReference type="AlphaFoldDB" id="A0AAN8ZIL2"/>
<proteinExistence type="predicted"/>
<keyword evidence="4 6" id="KW-1133">Transmembrane helix</keyword>
<feature type="transmembrane region" description="Helical" evidence="6">
    <location>
        <begin position="80"/>
        <end position="98"/>
    </location>
</feature>
<keyword evidence="3 6" id="KW-0812">Transmembrane</keyword>
<feature type="transmembrane region" description="Helical" evidence="6">
    <location>
        <begin position="336"/>
        <end position="356"/>
    </location>
</feature>
<dbReference type="InterPro" id="IPR036259">
    <property type="entry name" value="MFS_trans_sf"/>
</dbReference>
<dbReference type="SUPFAM" id="SSF103473">
    <property type="entry name" value="MFS general substrate transporter"/>
    <property type="match status" value="1"/>
</dbReference>
<feature type="transmembrane region" description="Helical" evidence="6">
    <location>
        <begin position="45"/>
        <end position="68"/>
    </location>
</feature>
<evidence type="ECO:0000313" key="9">
    <source>
        <dbReference type="Proteomes" id="UP001370490"/>
    </source>
</evidence>
<name>A0AAN8ZIL2_9MAGN</name>
<feature type="transmembrane region" description="Helical" evidence="6">
    <location>
        <begin position="142"/>
        <end position="164"/>
    </location>
</feature>
<feature type="transmembrane region" description="Helical" evidence="6">
    <location>
        <begin position="170"/>
        <end position="188"/>
    </location>
</feature>
<dbReference type="GO" id="GO:0022857">
    <property type="term" value="F:transmembrane transporter activity"/>
    <property type="evidence" value="ECO:0007669"/>
    <property type="project" value="InterPro"/>
</dbReference>
<feature type="domain" description="Major facilitator superfamily (MFS) profile" evidence="7">
    <location>
        <begin position="1"/>
        <end position="192"/>
    </location>
</feature>
<gene>
    <name evidence="8" type="ORF">RJ641_028817</name>
</gene>
<evidence type="ECO:0000259" key="7">
    <source>
        <dbReference type="PROSITE" id="PS50850"/>
    </source>
</evidence>
<keyword evidence="2" id="KW-0813">Transport</keyword>
<dbReference type="GO" id="GO:0016020">
    <property type="term" value="C:membrane"/>
    <property type="evidence" value="ECO:0007669"/>
    <property type="project" value="UniProtKB-SubCell"/>
</dbReference>
<dbReference type="InterPro" id="IPR011701">
    <property type="entry name" value="MFS"/>
</dbReference>
<evidence type="ECO:0000256" key="6">
    <source>
        <dbReference type="SAM" id="Phobius"/>
    </source>
</evidence>
<keyword evidence="5 6" id="KW-0472">Membrane</keyword>
<evidence type="ECO:0000256" key="1">
    <source>
        <dbReference type="ARBA" id="ARBA00004141"/>
    </source>
</evidence>
<feature type="transmembrane region" description="Helical" evidence="6">
    <location>
        <begin position="104"/>
        <end position="130"/>
    </location>
</feature>
<feature type="transmembrane region" description="Helical" evidence="6">
    <location>
        <begin position="7"/>
        <end position="25"/>
    </location>
</feature>
<accession>A0AAN8ZIL2</accession>
<evidence type="ECO:0000256" key="3">
    <source>
        <dbReference type="ARBA" id="ARBA00022692"/>
    </source>
</evidence>
<reference evidence="8 9" key="1">
    <citation type="submission" date="2023-12" db="EMBL/GenBank/DDBJ databases">
        <title>A high-quality genome assembly for Dillenia turbinata (Dilleniales).</title>
        <authorList>
            <person name="Chanderbali A."/>
        </authorList>
    </citation>
    <scope>NUCLEOTIDE SEQUENCE [LARGE SCALE GENOMIC DNA]</scope>
    <source>
        <strain evidence="8">LSX21</strain>
        <tissue evidence="8">Leaf</tissue>
    </source>
</reference>
<evidence type="ECO:0000256" key="2">
    <source>
        <dbReference type="ARBA" id="ARBA00022448"/>
    </source>
</evidence>
<dbReference type="Gene3D" id="1.20.1250.20">
    <property type="entry name" value="MFS general substrate transporter like domains"/>
    <property type="match status" value="1"/>
</dbReference>
<dbReference type="Proteomes" id="UP001370490">
    <property type="component" value="Unassembled WGS sequence"/>
</dbReference>
<comment type="caution">
    <text evidence="8">The sequence shown here is derived from an EMBL/GenBank/DDBJ whole genome shotgun (WGS) entry which is preliminary data.</text>
</comment>
<keyword evidence="9" id="KW-1185">Reference proteome</keyword>
<dbReference type="CDD" id="cd17330">
    <property type="entry name" value="MFS_SLC46_TetA_like"/>
    <property type="match status" value="1"/>
</dbReference>
<comment type="subcellular location">
    <subcellularLocation>
        <location evidence="1">Membrane</location>
        <topology evidence="1">Multi-pass membrane protein</topology>
    </subcellularLocation>
</comment>
<feature type="transmembrane region" description="Helical" evidence="6">
    <location>
        <begin position="410"/>
        <end position="429"/>
    </location>
</feature>